<comment type="caution">
    <text evidence="1">The sequence shown here is derived from an EMBL/GenBank/DDBJ whole genome shotgun (WGS) entry which is preliminary data.</text>
</comment>
<sequence>MPPKFSLVLLGYGTLLARAQTLMLSACTRIGNEQYCIDQNGSSVLWTSYTDSTVASSTPASTAASTTEAPTATSSSSSITAISDCHMHETVQYAHRQFESNSH</sequence>
<evidence type="ECO:0000313" key="2">
    <source>
        <dbReference type="Proteomes" id="UP001165186"/>
    </source>
</evidence>
<name>A0ACB5SMK0_9PEZI</name>
<gene>
    <name evidence="1" type="primary">g3150</name>
    <name evidence="1" type="ORF">NpPPO83_00003150</name>
</gene>
<protein>
    <submittedName>
        <fullName evidence="1">Zinc/iron permease</fullName>
    </submittedName>
</protein>
<proteinExistence type="predicted"/>
<dbReference type="Proteomes" id="UP001165186">
    <property type="component" value="Unassembled WGS sequence"/>
</dbReference>
<organism evidence="1 2">
    <name type="scientific">Neofusicoccum parvum</name>
    <dbReference type="NCBI Taxonomy" id="310453"/>
    <lineage>
        <taxon>Eukaryota</taxon>
        <taxon>Fungi</taxon>
        <taxon>Dikarya</taxon>
        <taxon>Ascomycota</taxon>
        <taxon>Pezizomycotina</taxon>
        <taxon>Dothideomycetes</taxon>
        <taxon>Dothideomycetes incertae sedis</taxon>
        <taxon>Botryosphaeriales</taxon>
        <taxon>Botryosphaeriaceae</taxon>
        <taxon>Neofusicoccum</taxon>
    </lineage>
</organism>
<evidence type="ECO:0000313" key="1">
    <source>
        <dbReference type="EMBL" id="GME48645.1"/>
    </source>
</evidence>
<accession>A0ACB5SMK0</accession>
<reference evidence="1" key="1">
    <citation type="submission" date="2024-09" db="EMBL/GenBank/DDBJ databases">
        <title>Draft Genome Sequences of Neofusicoccum parvum.</title>
        <authorList>
            <person name="Ashida A."/>
            <person name="Camagna M."/>
            <person name="Tanaka A."/>
            <person name="Takemoto D."/>
        </authorList>
    </citation>
    <scope>NUCLEOTIDE SEQUENCE</scope>
    <source>
        <strain evidence="1">PPO83</strain>
    </source>
</reference>
<dbReference type="EMBL" id="BSXG01000143">
    <property type="protein sequence ID" value="GME48645.1"/>
    <property type="molecule type" value="Genomic_DNA"/>
</dbReference>
<keyword evidence="2" id="KW-1185">Reference proteome</keyword>